<gene>
    <name evidence="2" type="ORF">BHK69_28330</name>
</gene>
<dbReference type="EMBL" id="CP017147">
    <property type="protein sequence ID" value="AOO84852.1"/>
    <property type="molecule type" value="Genomic_DNA"/>
</dbReference>
<feature type="domain" description="PPC" evidence="1">
    <location>
        <begin position="177"/>
        <end position="281"/>
    </location>
</feature>
<dbReference type="Gene3D" id="3.30.1330.80">
    <property type="entry name" value="Hypothetical protein, similar to alpha- acetolactate decarboxylase, domain 2"/>
    <property type="match status" value="2"/>
</dbReference>
<dbReference type="SUPFAM" id="SSF117856">
    <property type="entry name" value="AF0104/ALDC/Ptd012-like"/>
    <property type="match status" value="2"/>
</dbReference>
<dbReference type="OrthoDB" id="8720942at2"/>
<organism evidence="2 3">
    <name type="scientific">Bosea vaviloviae</name>
    <dbReference type="NCBI Taxonomy" id="1526658"/>
    <lineage>
        <taxon>Bacteria</taxon>
        <taxon>Pseudomonadati</taxon>
        <taxon>Pseudomonadota</taxon>
        <taxon>Alphaproteobacteria</taxon>
        <taxon>Hyphomicrobiales</taxon>
        <taxon>Boseaceae</taxon>
        <taxon>Bosea</taxon>
    </lineage>
</organism>
<dbReference type="RefSeq" id="WP_069694035.1">
    <property type="nucleotide sequence ID" value="NZ_CP017147.1"/>
</dbReference>
<accession>A0A1D7UBU7</accession>
<dbReference type="STRING" id="1526658.BHK69_28330"/>
<evidence type="ECO:0000313" key="3">
    <source>
        <dbReference type="Proteomes" id="UP000094969"/>
    </source>
</evidence>
<reference evidence="2 3" key="1">
    <citation type="journal article" date="2015" name="Antonie Van Leeuwenhoek">
        <title>Bosea vaviloviae sp. nov., a new species of slow-growing rhizobia isolated from nodules of the relict species Vavilovia formosa (Stev.) Fed.</title>
        <authorList>
            <person name="Safronova V.I."/>
            <person name="Kuznetsova I.G."/>
            <person name="Sazanova A.L."/>
            <person name="Kimeklis A.K."/>
            <person name="Belimov A.A."/>
            <person name="Andronov E.E."/>
            <person name="Pinaev A.G."/>
            <person name="Chizhevskaya E.P."/>
            <person name="Pukhaev A.R."/>
            <person name="Popov K.P."/>
            <person name="Willems A."/>
            <person name="Tikhonovich I.A."/>
        </authorList>
    </citation>
    <scope>NUCLEOTIDE SEQUENCE [LARGE SCALE GENOMIC DNA]</scope>
    <source>
        <strain evidence="2 3">Vaf18</strain>
    </source>
</reference>
<dbReference type="InterPro" id="IPR005175">
    <property type="entry name" value="PPC_dom"/>
</dbReference>
<name>A0A1D7UBU7_9HYPH</name>
<dbReference type="Pfam" id="PF03479">
    <property type="entry name" value="PCC"/>
    <property type="match status" value="1"/>
</dbReference>
<dbReference type="Proteomes" id="UP000094969">
    <property type="component" value="Chromosome"/>
</dbReference>
<proteinExistence type="predicted"/>
<dbReference type="KEGG" id="bvv:BHK69_28330"/>
<sequence length="284" mass="30483">MRRIEQPGPATPERVEWAESHGLRFEMTLQPGLTLLEAVRRSFAAAGFTSGVARIDGAALSSFSYVMPALSQTSEHAAFYSEIFRPPGIARIETGALTFGLRDGAPFFHCHALWQEAGGKRSGGHILPDETLVAEAITLPAVGIDGAGFAAYVDAETNFKLFGPATVPLLGATREGRFFALRVRPNIDLAGALEQFCAEHGVRRATIHGGVGSTIGARFEDGRMVDNFATEIAIKSGRIWSEGQRMTSEIDVALVDYTGAMAQGRLTRGDNPVLMTFELVLEAG</sequence>
<dbReference type="AlphaFoldDB" id="A0A1D7UBU7"/>
<protein>
    <submittedName>
        <fullName evidence="2">DUF296 domain-containing protein</fullName>
    </submittedName>
</protein>
<evidence type="ECO:0000313" key="2">
    <source>
        <dbReference type="EMBL" id="AOO84852.1"/>
    </source>
</evidence>
<evidence type="ECO:0000259" key="1">
    <source>
        <dbReference type="Pfam" id="PF03479"/>
    </source>
</evidence>
<keyword evidence="3" id="KW-1185">Reference proteome</keyword>